<dbReference type="GO" id="GO:0044550">
    <property type="term" value="P:secondary metabolite biosynthetic process"/>
    <property type="evidence" value="ECO:0007669"/>
    <property type="project" value="UniProtKB-ARBA"/>
</dbReference>
<feature type="domain" description="O-methyltransferase C-terminal" evidence="5">
    <location>
        <begin position="168"/>
        <end position="370"/>
    </location>
</feature>
<evidence type="ECO:0000259" key="5">
    <source>
        <dbReference type="Pfam" id="PF00891"/>
    </source>
</evidence>
<evidence type="ECO:0000256" key="4">
    <source>
        <dbReference type="PIRSR" id="PIRSR005739-1"/>
    </source>
</evidence>
<proteinExistence type="predicted"/>
<dbReference type="Gene3D" id="1.10.10.10">
    <property type="entry name" value="Winged helix-like DNA-binding domain superfamily/Winged helix DNA-binding domain"/>
    <property type="match status" value="1"/>
</dbReference>
<evidence type="ECO:0000256" key="1">
    <source>
        <dbReference type="ARBA" id="ARBA00022603"/>
    </source>
</evidence>
<feature type="active site" description="Proton acceptor" evidence="4">
    <location>
        <position position="300"/>
    </location>
</feature>
<dbReference type="GO" id="GO:0008171">
    <property type="term" value="F:O-methyltransferase activity"/>
    <property type="evidence" value="ECO:0007669"/>
    <property type="project" value="InterPro"/>
</dbReference>
<evidence type="ECO:0000313" key="7">
    <source>
        <dbReference type="Proteomes" id="UP000042958"/>
    </source>
</evidence>
<organism evidence="6 7">
    <name type="scientific">Penicillium brasilianum</name>
    <dbReference type="NCBI Taxonomy" id="104259"/>
    <lineage>
        <taxon>Eukaryota</taxon>
        <taxon>Fungi</taxon>
        <taxon>Dikarya</taxon>
        <taxon>Ascomycota</taxon>
        <taxon>Pezizomycotina</taxon>
        <taxon>Eurotiomycetes</taxon>
        <taxon>Eurotiomycetidae</taxon>
        <taxon>Eurotiales</taxon>
        <taxon>Aspergillaceae</taxon>
        <taxon>Penicillium</taxon>
    </lineage>
</organism>
<evidence type="ECO:0000256" key="3">
    <source>
        <dbReference type="ARBA" id="ARBA00022691"/>
    </source>
</evidence>
<dbReference type="PIRSF" id="PIRSF005739">
    <property type="entry name" value="O-mtase"/>
    <property type="match status" value="1"/>
</dbReference>
<dbReference type="PANTHER" id="PTHR43712:SF11">
    <property type="entry name" value="O-METHYLTRANSFERASE (AFU_ORTHOLOGUE AFUA_2G17820)-RELATED"/>
    <property type="match status" value="1"/>
</dbReference>
<dbReference type="SUPFAM" id="SSF53335">
    <property type="entry name" value="S-adenosyl-L-methionine-dependent methyltransferases"/>
    <property type="match status" value="1"/>
</dbReference>
<dbReference type="STRING" id="104259.A0A0F7VHK0"/>
<sequence length="393" mass="44200">MSFNKALAKVLSLAGREALGDKNHHAGLLRAIRELQLAVETPLETTSRLNFQIMQNISIRVAVEYGYLHVIAAKDGQPISATELSQETKSDLLLTIRIMRVLTAIGLCDEVGYQLYAANERTRFKILPGSIGAEKHHFDLDFGMGGKLVEYMRGPGIQQFVDEPDAVTLFKYAHGTDVIFGLLEKNAEQKQAFDDYMAARRVEGMPQWFDIYPAAKKVQDARTESGATFMVDVGGGPGQEIARFKEKHPELPGRFILQDLPLTLERIERLPDGVEVMEYDFFTPQPIKGSRIYFLRDVLHNWSDAKSAQILSRIVEAMDPQYSILLIDDYVLPDTGSELRAAEMDILMWLHTAGLERTVSQWQSLFDQVGLELVKIWSSPKGNESVLEARIRG</sequence>
<keyword evidence="1 6" id="KW-0489">Methyltransferase</keyword>
<keyword evidence="3" id="KW-0949">S-adenosyl-L-methionine</keyword>
<evidence type="ECO:0000313" key="6">
    <source>
        <dbReference type="EMBL" id="CEO60461.1"/>
    </source>
</evidence>
<accession>A0A0F7VHK0</accession>
<dbReference type="AlphaFoldDB" id="A0A0F7VHK0"/>
<dbReference type="InterPro" id="IPR001077">
    <property type="entry name" value="COMT_C"/>
</dbReference>
<dbReference type="InterPro" id="IPR036388">
    <property type="entry name" value="WH-like_DNA-bd_sf"/>
</dbReference>
<dbReference type="InterPro" id="IPR016461">
    <property type="entry name" value="COMT-like"/>
</dbReference>
<dbReference type="PROSITE" id="PS51683">
    <property type="entry name" value="SAM_OMT_II"/>
    <property type="match status" value="1"/>
</dbReference>
<keyword evidence="2 6" id="KW-0808">Transferase</keyword>
<name>A0A0F7VHK0_PENBI</name>
<dbReference type="Proteomes" id="UP000042958">
    <property type="component" value="Unassembled WGS sequence"/>
</dbReference>
<reference evidence="7" key="1">
    <citation type="journal article" date="2015" name="Genome Announc.">
        <title>Draft genome sequence of the fungus Penicillium brasilianum MG11.</title>
        <authorList>
            <person name="Horn F."/>
            <person name="Linde J."/>
            <person name="Mattern D.J."/>
            <person name="Walther G."/>
            <person name="Guthke R."/>
            <person name="Brakhage A.A."/>
            <person name="Valiante V."/>
        </authorList>
    </citation>
    <scope>NUCLEOTIDE SEQUENCE [LARGE SCALE GENOMIC DNA]</scope>
    <source>
        <strain evidence="7">MG11</strain>
    </source>
</reference>
<dbReference type="Gene3D" id="3.40.50.150">
    <property type="entry name" value="Vaccinia Virus protein VP39"/>
    <property type="match status" value="1"/>
</dbReference>
<dbReference type="InterPro" id="IPR029063">
    <property type="entry name" value="SAM-dependent_MTases_sf"/>
</dbReference>
<gene>
    <name evidence="6" type="ORF">PMG11_05088</name>
</gene>
<dbReference type="SUPFAM" id="SSF46785">
    <property type="entry name" value="Winged helix' DNA-binding domain"/>
    <property type="match status" value="1"/>
</dbReference>
<dbReference type="PANTHER" id="PTHR43712">
    <property type="entry name" value="PUTATIVE (AFU_ORTHOLOGUE AFUA_4G14580)-RELATED"/>
    <property type="match status" value="1"/>
</dbReference>
<dbReference type="InterPro" id="IPR036390">
    <property type="entry name" value="WH_DNA-bd_sf"/>
</dbReference>
<protein>
    <submittedName>
        <fullName evidence="6">Putative O-methyltransferase family protein</fullName>
    </submittedName>
</protein>
<dbReference type="Pfam" id="PF00891">
    <property type="entry name" value="Methyltransf_2"/>
    <property type="match status" value="1"/>
</dbReference>
<evidence type="ECO:0000256" key="2">
    <source>
        <dbReference type="ARBA" id="ARBA00022679"/>
    </source>
</evidence>
<dbReference type="OrthoDB" id="2410195at2759"/>
<dbReference type="GO" id="GO:0032259">
    <property type="term" value="P:methylation"/>
    <property type="evidence" value="ECO:0007669"/>
    <property type="project" value="UniProtKB-KW"/>
</dbReference>
<dbReference type="EMBL" id="CDHK01000004">
    <property type="protein sequence ID" value="CEO60461.1"/>
    <property type="molecule type" value="Genomic_DNA"/>
</dbReference>
<keyword evidence="7" id="KW-1185">Reference proteome</keyword>